<reference evidence="1" key="2">
    <citation type="journal article" date="2022" name="New Phytol.">
        <title>Evolutionary transition to the ectomycorrhizal habit in the genomes of a hyperdiverse lineage of mushroom-forming fungi.</title>
        <authorList>
            <person name="Looney B."/>
            <person name="Miyauchi S."/>
            <person name="Morin E."/>
            <person name="Drula E."/>
            <person name="Courty P.E."/>
            <person name="Kohler A."/>
            <person name="Kuo A."/>
            <person name="LaButti K."/>
            <person name="Pangilinan J."/>
            <person name="Lipzen A."/>
            <person name="Riley R."/>
            <person name="Andreopoulos W."/>
            <person name="He G."/>
            <person name="Johnson J."/>
            <person name="Nolan M."/>
            <person name="Tritt A."/>
            <person name="Barry K.W."/>
            <person name="Grigoriev I.V."/>
            <person name="Nagy L.G."/>
            <person name="Hibbett D."/>
            <person name="Henrissat B."/>
            <person name="Matheny P.B."/>
            <person name="Labbe J."/>
            <person name="Martin F.M."/>
        </authorList>
    </citation>
    <scope>NUCLEOTIDE SEQUENCE</scope>
    <source>
        <strain evidence="1">FP105234-sp</strain>
    </source>
</reference>
<name>A0ACB8SCL0_9AGAM</name>
<dbReference type="Proteomes" id="UP000814033">
    <property type="component" value="Unassembled WGS sequence"/>
</dbReference>
<keyword evidence="2" id="KW-1185">Reference proteome</keyword>
<proteinExistence type="predicted"/>
<protein>
    <submittedName>
        <fullName evidence="1">Glutamyl-tRNA amidotransferase B subunit</fullName>
    </submittedName>
</protein>
<evidence type="ECO:0000313" key="2">
    <source>
        <dbReference type="Proteomes" id="UP000814033"/>
    </source>
</evidence>
<reference evidence="1" key="1">
    <citation type="submission" date="2021-02" db="EMBL/GenBank/DDBJ databases">
        <authorList>
            <consortium name="DOE Joint Genome Institute"/>
            <person name="Ahrendt S."/>
            <person name="Looney B.P."/>
            <person name="Miyauchi S."/>
            <person name="Morin E."/>
            <person name="Drula E."/>
            <person name="Courty P.E."/>
            <person name="Chicoki N."/>
            <person name="Fauchery L."/>
            <person name="Kohler A."/>
            <person name="Kuo A."/>
            <person name="Labutti K."/>
            <person name="Pangilinan J."/>
            <person name="Lipzen A."/>
            <person name="Riley R."/>
            <person name="Andreopoulos W."/>
            <person name="He G."/>
            <person name="Johnson J."/>
            <person name="Barry K.W."/>
            <person name="Grigoriev I.V."/>
            <person name="Nagy L."/>
            <person name="Hibbett D."/>
            <person name="Henrissat B."/>
            <person name="Matheny P.B."/>
            <person name="Labbe J."/>
            <person name="Martin F."/>
        </authorList>
    </citation>
    <scope>NUCLEOTIDE SEQUENCE</scope>
    <source>
        <strain evidence="1">FP105234-sp</strain>
    </source>
</reference>
<gene>
    <name evidence="1" type="ORF">FA95DRAFT_1552217</name>
</gene>
<accession>A0ACB8SCL0</accession>
<organism evidence="1 2">
    <name type="scientific">Auriscalpium vulgare</name>
    <dbReference type="NCBI Taxonomy" id="40419"/>
    <lineage>
        <taxon>Eukaryota</taxon>
        <taxon>Fungi</taxon>
        <taxon>Dikarya</taxon>
        <taxon>Basidiomycota</taxon>
        <taxon>Agaricomycotina</taxon>
        <taxon>Agaricomycetes</taxon>
        <taxon>Russulales</taxon>
        <taxon>Auriscalpiaceae</taxon>
        <taxon>Auriscalpium</taxon>
    </lineage>
</organism>
<comment type="caution">
    <text evidence="1">The sequence shown here is derived from an EMBL/GenBank/DDBJ whole genome shotgun (WGS) entry which is preliminary data.</text>
</comment>
<sequence length="520" mass="57436">MLTRAAPWLSSSKQNASRLAHTLRPFHEDPRWPGWQVVVGIEVHAQIKSRAKLFSHARTFQQGDSPNTQVTAFDAAFPGTLPRLNPICVELALRTAAALNSGIQTRSTFDRKHYFYSDLPAGYQITQHYEPIAKGGSLDLAQSGVCVRIEQIQIEQDTGKSTVDPRRSASAIDLNRAGTGLMEIVSKPDMRSPEEAGEYVRSLQAVLRSIGSSDGNMEQGSLRCDVNVSVNRPGQAPGTRCEIKNLNSIRFMMVAITSEAGRHIALLDSGNRVNQETRAFDENTGETYRLRTKEDAPDYRYMPDPNLPPLLLDPTFVARIRQNVPELPAQTRMRLLAQGLSQRDVEVLMAVDSGKEVGFDGRLGHGAVAYFDGLSRSRDPRVVVNWMTNELLGQLSARRLSFHDNSISLEQMGDLIDMVQQGFVTGSTGKALLRHMLDHQSPETPRELAEELKLLALHEPDSLEQHCADAILALPAEADAVRQGNLNVLNKLTGRIMRATRGTANAAAVRKALERLLRPS</sequence>
<dbReference type="EMBL" id="MU275839">
    <property type="protein sequence ID" value="KAI0053716.1"/>
    <property type="molecule type" value="Genomic_DNA"/>
</dbReference>
<evidence type="ECO:0000313" key="1">
    <source>
        <dbReference type="EMBL" id="KAI0053716.1"/>
    </source>
</evidence>